<evidence type="ECO:0000313" key="7">
    <source>
        <dbReference type="EMBL" id="MEQ2197167.1"/>
    </source>
</evidence>
<dbReference type="Proteomes" id="UP001434883">
    <property type="component" value="Unassembled WGS sequence"/>
</dbReference>
<protein>
    <recommendedName>
        <fullName evidence="9">Transmembrane protein 266</fullName>
    </recommendedName>
</protein>
<feature type="transmembrane region" description="Helical" evidence="6">
    <location>
        <begin position="23"/>
        <end position="52"/>
    </location>
</feature>
<keyword evidence="4 6" id="KW-0472">Membrane</keyword>
<sequence>MSNTQVSFPPRSNWLKPCCGRRVALWQVCLLSAGFNCVLVACVILVVLFLSLELLIDTKLLQFSSAFQFATIIHWISLIILSLFFSETVFRIVVLGIWDYIENKVEVFDGAVIVLSLAPMVASTVANGPSSPWDAISLIITLRIWRVKRIIDAYVLQVKVEMELEIQQCEKTKAVREEQLERLTQICQEQAFEIRQLRAHLAQQDLDLAAEREAAMQIHHAWGKQGRSFQVVEGLTPGESDDEGGQRNPREPHTNTGLALQTVLVRYRVLSPLELVWTEWAPVNNCPPPANHDRRYTGASGVGARVITMAAIDVHLPNSTNSIQSNPKLAIERVGSTVSNASTSISQSSGSLTVHPHSLSSHTPGSSMADCSSNTAQDVSLSSHCCCPPSFSGQDPCRDPGAVVQELLSSLSEDSCLAQKGLAVDPVNLKLPSPTGSQNGSPEMDKRINLFNCKNQEDRRGRGRGCVLMQTKPLIHLQGSTTEPSLEEKYRLLGPADSPLGHMPDT</sequence>
<name>A0ABV0QP74_9TELE</name>
<evidence type="ECO:0008006" key="9">
    <source>
        <dbReference type="Google" id="ProtNLM"/>
    </source>
</evidence>
<evidence type="ECO:0000256" key="3">
    <source>
        <dbReference type="ARBA" id="ARBA00022989"/>
    </source>
</evidence>
<accession>A0ABV0QP74</accession>
<feature type="compositionally biased region" description="Polar residues" evidence="5">
    <location>
        <begin position="358"/>
        <end position="373"/>
    </location>
</feature>
<evidence type="ECO:0000256" key="1">
    <source>
        <dbReference type="ARBA" id="ARBA00004141"/>
    </source>
</evidence>
<organism evidence="7 8">
    <name type="scientific">Xenoophorus captivus</name>
    <dbReference type="NCBI Taxonomy" id="1517983"/>
    <lineage>
        <taxon>Eukaryota</taxon>
        <taxon>Metazoa</taxon>
        <taxon>Chordata</taxon>
        <taxon>Craniata</taxon>
        <taxon>Vertebrata</taxon>
        <taxon>Euteleostomi</taxon>
        <taxon>Actinopterygii</taxon>
        <taxon>Neopterygii</taxon>
        <taxon>Teleostei</taxon>
        <taxon>Neoteleostei</taxon>
        <taxon>Acanthomorphata</taxon>
        <taxon>Ovalentaria</taxon>
        <taxon>Atherinomorphae</taxon>
        <taxon>Cyprinodontiformes</taxon>
        <taxon>Goodeidae</taxon>
        <taxon>Xenoophorus</taxon>
    </lineage>
</organism>
<dbReference type="InterPro" id="IPR042857">
    <property type="entry name" value="TMEM266"/>
</dbReference>
<dbReference type="Gene3D" id="1.20.120.350">
    <property type="entry name" value="Voltage-gated potassium channels. Chain C"/>
    <property type="match status" value="1"/>
</dbReference>
<evidence type="ECO:0000313" key="8">
    <source>
        <dbReference type="Proteomes" id="UP001434883"/>
    </source>
</evidence>
<feature type="transmembrane region" description="Helical" evidence="6">
    <location>
        <begin position="107"/>
        <end position="126"/>
    </location>
</feature>
<proteinExistence type="predicted"/>
<feature type="region of interest" description="Disordered" evidence="5">
    <location>
        <begin position="342"/>
        <end position="373"/>
    </location>
</feature>
<dbReference type="EMBL" id="JAHRIN010017382">
    <property type="protein sequence ID" value="MEQ2197167.1"/>
    <property type="molecule type" value="Genomic_DNA"/>
</dbReference>
<comment type="caution">
    <text evidence="7">The sequence shown here is derived from an EMBL/GenBank/DDBJ whole genome shotgun (WGS) entry which is preliminary data.</text>
</comment>
<dbReference type="PANTHER" id="PTHR46842:SF1">
    <property type="entry name" value="TRANSMEMBRANE PROTEIN 266"/>
    <property type="match status" value="1"/>
</dbReference>
<comment type="subcellular location">
    <subcellularLocation>
        <location evidence="1">Membrane</location>
        <topology evidence="1">Multi-pass membrane protein</topology>
    </subcellularLocation>
</comment>
<dbReference type="InterPro" id="IPR027359">
    <property type="entry name" value="Volt_channel_dom_sf"/>
</dbReference>
<evidence type="ECO:0000256" key="2">
    <source>
        <dbReference type="ARBA" id="ARBA00022692"/>
    </source>
</evidence>
<feature type="region of interest" description="Disordered" evidence="5">
    <location>
        <begin position="234"/>
        <end position="256"/>
    </location>
</feature>
<dbReference type="PANTHER" id="PTHR46842">
    <property type="entry name" value="TRANSMEMBRANE PROTEIN 266"/>
    <property type="match status" value="1"/>
</dbReference>
<keyword evidence="3 6" id="KW-1133">Transmembrane helix</keyword>
<dbReference type="SUPFAM" id="SSF81324">
    <property type="entry name" value="Voltage-gated potassium channels"/>
    <property type="match status" value="1"/>
</dbReference>
<evidence type="ECO:0000256" key="6">
    <source>
        <dbReference type="SAM" id="Phobius"/>
    </source>
</evidence>
<keyword evidence="8" id="KW-1185">Reference proteome</keyword>
<evidence type="ECO:0000256" key="5">
    <source>
        <dbReference type="SAM" id="MobiDB-lite"/>
    </source>
</evidence>
<evidence type="ECO:0000256" key="4">
    <source>
        <dbReference type="ARBA" id="ARBA00023136"/>
    </source>
</evidence>
<reference evidence="7 8" key="1">
    <citation type="submission" date="2021-06" db="EMBL/GenBank/DDBJ databases">
        <authorList>
            <person name="Palmer J.M."/>
        </authorList>
    </citation>
    <scope>NUCLEOTIDE SEQUENCE [LARGE SCALE GENOMIC DNA]</scope>
    <source>
        <strain evidence="7 8">XC_2019</strain>
        <tissue evidence="7">Muscle</tissue>
    </source>
</reference>
<feature type="compositionally biased region" description="Basic and acidic residues" evidence="5">
    <location>
        <begin position="244"/>
        <end position="253"/>
    </location>
</feature>
<gene>
    <name evidence="7" type="ORF">XENOCAPTIV_024596</name>
</gene>
<feature type="transmembrane region" description="Helical" evidence="6">
    <location>
        <begin position="72"/>
        <end position="95"/>
    </location>
</feature>
<keyword evidence="2 6" id="KW-0812">Transmembrane</keyword>
<feature type="compositionally biased region" description="Low complexity" evidence="5">
    <location>
        <begin position="342"/>
        <end position="353"/>
    </location>
</feature>